<dbReference type="PANTHER" id="PTHR14978:SF0">
    <property type="entry name" value="BETA-CATENIN-LIKE PROTEIN 1"/>
    <property type="match status" value="1"/>
</dbReference>
<sequence length="194" mass="21951">MHKKQICRPIRRLRNRPPRRPPQAQNLAGAPELYTDLVNLNAIPSILNLLAHDNTDIAVDVVQLLQDLTDPDVFEDNEESNEPARVLVDALVENNVLELLVQNLQRLNDFDPDEMAAVYSMLTTVENLVEVKLAVAEMVCERTKLLKWLLGKIKLIRLKVGEAFFDVGHSEPPRHCAQSLAEDGKNSPHNKRKV</sequence>
<dbReference type="Gene3D" id="1.25.10.10">
    <property type="entry name" value="Leucine-rich Repeat Variant"/>
    <property type="match status" value="1"/>
</dbReference>
<evidence type="ECO:0000313" key="8">
    <source>
        <dbReference type="Proteomes" id="UP001459277"/>
    </source>
</evidence>
<dbReference type="PANTHER" id="PTHR14978">
    <property type="entry name" value="BETA-CATENIN-LIKE PROTEIN 1 NUCLEAR ASSOCIATED PROTEIN"/>
    <property type="match status" value="1"/>
</dbReference>
<comment type="caution">
    <text evidence="7">The sequence shown here is derived from an EMBL/GenBank/DDBJ whole genome shotgun (WGS) entry which is preliminary data.</text>
</comment>
<evidence type="ECO:0000256" key="1">
    <source>
        <dbReference type="ARBA" id="ARBA00004123"/>
    </source>
</evidence>
<accession>A0AAW2E4Y9</accession>
<evidence type="ECO:0000256" key="5">
    <source>
        <dbReference type="ARBA" id="ARBA00023242"/>
    </source>
</evidence>
<dbReference type="Pfam" id="PF08216">
    <property type="entry name" value="CTNNBL"/>
    <property type="match status" value="1"/>
</dbReference>
<evidence type="ECO:0000313" key="7">
    <source>
        <dbReference type="EMBL" id="KAL0016201.1"/>
    </source>
</evidence>
<dbReference type="AlphaFoldDB" id="A0AAW2E4Y9"/>
<keyword evidence="3" id="KW-0677">Repeat</keyword>
<dbReference type="InterPro" id="IPR013180">
    <property type="entry name" value="CTNNBL1_N"/>
</dbReference>
<evidence type="ECO:0000256" key="4">
    <source>
        <dbReference type="ARBA" id="ARBA00023054"/>
    </source>
</evidence>
<dbReference type="GO" id="GO:0005681">
    <property type="term" value="C:spliceosomal complex"/>
    <property type="evidence" value="ECO:0007669"/>
    <property type="project" value="TreeGrafter"/>
</dbReference>
<dbReference type="SMART" id="SM01156">
    <property type="entry name" value="DUF1716"/>
    <property type="match status" value="1"/>
</dbReference>
<reference evidence="7 8" key="1">
    <citation type="submission" date="2024-01" db="EMBL/GenBank/DDBJ databases">
        <title>A telomere-to-telomere, gap-free genome of sweet tea (Lithocarpus litseifolius).</title>
        <authorList>
            <person name="Zhou J."/>
        </authorList>
    </citation>
    <scope>NUCLEOTIDE SEQUENCE [LARGE SCALE GENOMIC DNA]</scope>
    <source>
        <strain evidence="7">Zhou-2022a</strain>
        <tissue evidence="7">Leaf</tissue>
    </source>
</reference>
<protein>
    <recommendedName>
        <fullName evidence="6">Beta-catenin-like protein 1 N-terminal domain-containing protein</fullName>
    </recommendedName>
</protein>
<feature type="domain" description="Beta-catenin-like protein 1 N-terminal" evidence="6">
    <location>
        <begin position="1"/>
        <end position="62"/>
    </location>
</feature>
<keyword evidence="8" id="KW-1185">Reference proteome</keyword>
<keyword evidence="4" id="KW-0175">Coiled coil</keyword>
<dbReference type="Proteomes" id="UP001459277">
    <property type="component" value="Unassembled WGS sequence"/>
</dbReference>
<dbReference type="EMBL" id="JAZDWU010000001">
    <property type="protein sequence ID" value="KAL0016201.1"/>
    <property type="molecule type" value="Genomic_DNA"/>
</dbReference>
<comment type="subcellular location">
    <subcellularLocation>
        <location evidence="1">Nucleus</location>
    </subcellularLocation>
</comment>
<dbReference type="InterPro" id="IPR039678">
    <property type="entry name" value="CTNNBL1"/>
</dbReference>
<proteinExistence type="predicted"/>
<evidence type="ECO:0000256" key="3">
    <source>
        <dbReference type="ARBA" id="ARBA00022737"/>
    </source>
</evidence>
<gene>
    <name evidence="7" type="ORF">SO802_003270</name>
</gene>
<dbReference type="SUPFAM" id="SSF48371">
    <property type="entry name" value="ARM repeat"/>
    <property type="match status" value="1"/>
</dbReference>
<dbReference type="InterPro" id="IPR011989">
    <property type="entry name" value="ARM-like"/>
</dbReference>
<dbReference type="InterPro" id="IPR016024">
    <property type="entry name" value="ARM-type_fold"/>
</dbReference>
<organism evidence="7 8">
    <name type="scientific">Lithocarpus litseifolius</name>
    <dbReference type="NCBI Taxonomy" id="425828"/>
    <lineage>
        <taxon>Eukaryota</taxon>
        <taxon>Viridiplantae</taxon>
        <taxon>Streptophyta</taxon>
        <taxon>Embryophyta</taxon>
        <taxon>Tracheophyta</taxon>
        <taxon>Spermatophyta</taxon>
        <taxon>Magnoliopsida</taxon>
        <taxon>eudicotyledons</taxon>
        <taxon>Gunneridae</taxon>
        <taxon>Pentapetalae</taxon>
        <taxon>rosids</taxon>
        <taxon>fabids</taxon>
        <taxon>Fagales</taxon>
        <taxon>Fagaceae</taxon>
        <taxon>Lithocarpus</taxon>
    </lineage>
</organism>
<evidence type="ECO:0000259" key="6">
    <source>
        <dbReference type="SMART" id="SM01156"/>
    </source>
</evidence>
<keyword evidence="5" id="KW-0539">Nucleus</keyword>
<name>A0AAW2E4Y9_9ROSI</name>
<evidence type="ECO:0000256" key="2">
    <source>
        <dbReference type="ARBA" id="ARBA00022553"/>
    </source>
</evidence>
<keyword evidence="2" id="KW-0597">Phosphoprotein</keyword>